<organism evidence="2">
    <name type="scientific">Tuwongella immobilis</name>
    <dbReference type="NCBI Taxonomy" id="692036"/>
    <lineage>
        <taxon>Bacteria</taxon>
        <taxon>Pseudomonadati</taxon>
        <taxon>Planctomycetota</taxon>
        <taxon>Planctomycetia</taxon>
        <taxon>Gemmatales</taxon>
        <taxon>Gemmataceae</taxon>
        <taxon>Tuwongella</taxon>
    </lineage>
</organism>
<keyword evidence="1" id="KW-0732">Signal</keyword>
<gene>
    <name evidence="2" type="ORF">GMBLW1_51420</name>
</gene>
<accession>A0A6C2YRR8</accession>
<keyword evidence="3" id="KW-1185">Reference proteome</keyword>
<dbReference type="RefSeq" id="WP_162659183.1">
    <property type="nucleotide sequence ID" value="NZ_LR593887.1"/>
</dbReference>
<feature type="signal peptide" evidence="1">
    <location>
        <begin position="1"/>
        <end position="23"/>
    </location>
</feature>
<name>A0A6C2YRR8_9BACT</name>
<dbReference type="InParanoid" id="A0A6C2YRR8"/>
<proteinExistence type="predicted"/>
<evidence type="ECO:0000313" key="3">
    <source>
        <dbReference type="Proteomes" id="UP000464378"/>
    </source>
</evidence>
<evidence type="ECO:0000313" key="2">
    <source>
        <dbReference type="EMBL" id="VIP04051.1"/>
    </source>
</evidence>
<protein>
    <submittedName>
        <fullName evidence="2">Hypothetical conserved protein</fullName>
    </submittedName>
</protein>
<dbReference type="AlphaFoldDB" id="A0A6C2YRR8"/>
<dbReference type="KEGG" id="tim:GMBLW1_51420"/>
<dbReference type="Proteomes" id="UP000464378">
    <property type="component" value="Chromosome"/>
</dbReference>
<feature type="chain" id="PRO_5036383925" evidence="1">
    <location>
        <begin position="24"/>
        <end position="344"/>
    </location>
</feature>
<sequence length="344" mass="38150">MDRRNFLLTAGLTWLGSNGVAWAQDVPSLSSIAPAPHPYAITPAAGKWMVLINSYMGPKAPMMAEEFCTVLRRDYRLPAYLYNRGGEEREREKARIAALRAQQEAFFKQLNTEVVPGRIRTVRIEEQYAVLVGGFPDMEAARKALDQIRKLPPPKQTHLLDSTMIATNADEKTKGEVLQTAYLNPFLSGFVVPNPTAPKDVDPDAGKPDPILKDLNRGERYSVLNCKKEWTMVVKVYHAPAVVQSRGTSGDFVKKLFGGKSNETLNAIAKQAVSLAEFLRGFKPQGYEAYVLHTAYSSIVCVGQYDSPQDAQFAQTAKTLGGMKLGSIDQLMINPLPMRVPRFE</sequence>
<evidence type="ECO:0000256" key="1">
    <source>
        <dbReference type="SAM" id="SignalP"/>
    </source>
</evidence>
<dbReference type="EMBL" id="LR586016">
    <property type="protein sequence ID" value="VIP04051.1"/>
    <property type="molecule type" value="Genomic_DNA"/>
</dbReference>
<reference evidence="2" key="1">
    <citation type="submission" date="2019-04" db="EMBL/GenBank/DDBJ databases">
        <authorList>
            <consortium name="Science for Life Laboratories"/>
        </authorList>
    </citation>
    <scope>NUCLEOTIDE SEQUENCE</scope>
    <source>
        <strain evidence="2">MBLW1</strain>
    </source>
</reference>
<dbReference type="EMBL" id="LR593887">
    <property type="protein sequence ID" value="VTS05469.1"/>
    <property type="molecule type" value="Genomic_DNA"/>
</dbReference>